<dbReference type="InterPro" id="IPR046960">
    <property type="entry name" value="PPR_At4g14850-like_plant"/>
</dbReference>
<evidence type="ECO:0000313" key="3">
    <source>
        <dbReference type="EMBL" id="KAK3017949.1"/>
    </source>
</evidence>
<name>A0AA88W162_9ASTE</name>
<protein>
    <recommendedName>
        <fullName evidence="5">Pentatricopeptide repeat-containing protein</fullName>
    </recommendedName>
</protein>
<gene>
    <name evidence="3" type="ORF">RJ639_005228</name>
</gene>
<comment type="caution">
    <text evidence="3">The sequence shown here is derived from an EMBL/GenBank/DDBJ whole genome shotgun (WGS) entry which is preliminary data.</text>
</comment>
<dbReference type="PANTHER" id="PTHR47926:SF426">
    <property type="entry name" value="TETRATRICOPEPTIDE-LIKE HELICAL DOMAIN SUPERFAMILY, DYW DOMAIN-CONTAINING PROTEIN"/>
    <property type="match status" value="1"/>
</dbReference>
<evidence type="ECO:0000313" key="4">
    <source>
        <dbReference type="Proteomes" id="UP001188597"/>
    </source>
</evidence>
<accession>A0AA88W162</accession>
<dbReference type="GO" id="GO:0003723">
    <property type="term" value="F:RNA binding"/>
    <property type="evidence" value="ECO:0007669"/>
    <property type="project" value="InterPro"/>
</dbReference>
<dbReference type="SUPFAM" id="SSF48452">
    <property type="entry name" value="TPR-like"/>
    <property type="match status" value="1"/>
</dbReference>
<evidence type="ECO:0000256" key="1">
    <source>
        <dbReference type="ARBA" id="ARBA00022737"/>
    </source>
</evidence>
<dbReference type="Pfam" id="PF01535">
    <property type="entry name" value="PPR"/>
    <property type="match status" value="1"/>
</dbReference>
<evidence type="ECO:0008006" key="5">
    <source>
        <dbReference type="Google" id="ProtNLM"/>
    </source>
</evidence>
<dbReference type="AlphaFoldDB" id="A0AA88W162"/>
<proteinExistence type="predicted"/>
<sequence length="145" mass="16285">MASNHLRLLSYTKLLTSHVNEGRHDQALYLFRHIFSSLTPDPFIFPLALKAGRLHEAYEVIRKMPLNVTVKAWGALLGACRTYGEVELAEVAGRALFEIEPDNAANYVLLARIYADAGRNEEAERMRREMTERGVKAAPGGSWLT</sequence>
<dbReference type="EMBL" id="JAVXUP010000966">
    <property type="protein sequence ID" value="KAK3017949.1"/>
    <property type="molecule type" value="Genomic_DNA"/>
</dbReference>
<keyword evidence="1" id="KW-0677">Repeat</keyword>
<dbReference type="GO" id="GO:0009451">
    <property type="term" value="P:RNA modification"/>
    <property type="evidence" value="ECO:0007669"/>
    <property type="project" value="InterPro"/>
</dbReference>
<dbReference type="InterPro" id="IPR011990">
    <property type="entry name" value="TPR-like_helical_dom_sf"/>
</dbReference>
<dbReference type="Pfam" id="PF20431">
    <property type="entry name" value="E_motif"/>
    <property type="match status" value="1"/>
</dbReference>
<dbReference type="PROSITE" id="PS51375">
    <property type="entry name" value="PPR"/>
    <property type="match status" value="1"/>
</dbReference>
<reference evidence="3" key="1">
    <citation type="submission" date="2022-12" db="EMBL/GenBank/DDBJ databases">
        <title>Draft genome assemblies for two species of Escallonia (Escalloniales).</title>
        <authorList>
            <person name="Chanderbali A."/>
            <person name="Dervinis C."/>
            <person name="Anghel I."/>
            <person name="Soltis D."/>
            <person name="Soltis P."/>
            <person name="Zapata F."/>
        </authorList>
    </citation>
    <scope>NUCLEOTIDE SEQUENCE</scope>
    <source>
        <strain evidence="3">UCBG64.0493</strain>
        <tissue evidence="3">Leaf</tissue>
    </source>
</reference>
<organism evidence="3 4">
    <name type="scientific">Escallonia herrerae</name>
    <dbReference type="NCBI Taxonomy" id="1293975"/>
    <lineage>
        <taxon>Eukaryota</taxon>
        <taxon>Viridiplantae</taxon>
        <taxon>Streptophyta</taxon>
        <taxon>Embryophyta</taxon>
        <taxon>Tracheophyta</taxon>
        <taxon>Spermatophyta</taxon>
        <taxon>Magnoliopsida</taxon>
        <taxon>eudicotyledons</taxon>
        <taxon>Gunneridae</taxon>
        <taxon>Pentapetalae</taxon>
        <taxon>asterids</taxon>
        <taxon>campanulids</taxon>
        <taxon>Escalloniales</taxon>
        <taxon>Escalloniaceae</taxon>
        <taxon>Escallonia</taxon>
    </lineage>
</organism>
<dbReference type="InterPro" id="IPR002885">
    <property type="entry name" value="PPR_rpt"/>
</dbReference>
<dbReference type="Proteomes" id="UP001188597">
    <property type="component" value="Unassembled WGS sequence"/>
</dbReference>
<evidence type="ECO:0000256" key="2">
    <source>
        <dbReference type="PROSITE-ProRule" id="PRU00708"/>
    </source>
</evidence>
<feature type="repeat" description="PPR" evidence="2">
    <location>
        <begin position="103"/>
        <end position="137"/>
    </location>
</feature>
<keyword evidence="4" id="KW-1185">Reference proteome</keyword>
<dbReference type="InterPro" id="IPR046848">
    <property type="entry name" value="E_motif"/>
</dbReference>
<dbReference type="PANTHER" id="PTHR47926">
    <property type="entry name" value="PENTATRICOPEPTIDE REPEAT-CONTAINING PROTEIN"/>
    <property type="match status" value="1"/>
</dbReference>
<dbReference type="Gene3D" id="1.25.40.10">
    <property type="entry name" value="Tetratricopeptide repeat domain"/>
    <property type="match status" value="1"/>
</dbReference>